<reference evidence="2" key="1">
    <citation type="journal article" date="2023" name="Mol. Phylogenet. Evol.">
        <title>Genome-scale phylogeny and comparative genomics of the fungal order Sordariales.</title>
        <authorList>
            <person name="Hensen N."/>
            <person name="Bonometti L."/>
            <person name="Westerberg I."/>
            <person name="Brannstrom I.O."/>
            <person name="Guillou S."/>
            <person name="Cros-Aarteil S."/>
            <person name="Calhoun S."/>
            <person name="Haridas S."/>
            <person name="Kuo A."/>
            <person name="Mondo S."/>
            <person name="Pangilinan J."/>
            <person name="Riley R."/>
            <person name="LaButti K."/>
            <person name="Andreopoulos B."/>
            <person name="Lipzen A."/>
            <person name="Chen C."/>
            <person name="Yan M."/>
            <person name="Daum C."/>
            <person name="Ng V."/>
            <person name="Clum A."/>
            <person name="Steindorff A."/>
            <person name="Ohm R.A."/>
            <person name="Martin F."/>
            <person name="Silar P."/>
            <person name="Natvig D.O."/>
            <person name="Lalanne C."/>
            <person name="Gautier V."/>
            <person name="Ament-Velasquez S.L."/>
            <person name="Kruys A."/>
            <person name="Hutchinson M.I."/>
            <person name="Powell A.J."/>
            <person name="Barry K."/>
            <person name="Miller A.N."/>
            <person name="Grigoriev I.V."/>
            <person name="Debuchy R."/>
            <person name="Gladieux P."/>
            <person name="Hiltunen Thoren M."/>
            <person name="Johannesson H."/>
        </authorList>
    </citation>
    <scope>NUCLEOTIDE SEQUENCE</scope>
    <source>
        <strain evidence="2">FGSC 1904</strain>
    </source>
</reference>
<sequence>MGGSVNYTRHAYEVSQPSRFAVIAFGLLAIFFFSLFHSGISQAFGTRYCHFLCQIGKVGYTRSNMYTWAICIKHVIIKRTSVLSAWSCAKM</sequence>
<evidence type="ECO:0000256" key="1">
    <source>
        <dbReference type="SAM" id="Phobius"/>
    </source>
</evidence>
<keyword evidence="1" id="KW-1133">Transmembrane helix</keyword>
<dbReference type="AlphaFoldDB" id="A0AAE0PA45"/>
<evidence type="ECO:0000313" key="2">
    <source>
        <dbReference type="EMBL" id="KAK3396184.1"/>
    </source>
</evidence>
<protein>
    <submittedName>
        <fullName evidence="2">Uncharacterized protein</fullName>
    </submittedName>
</protein>
<keyword evidence="1" id="KW-0812">Transmembrane</keyword>
<keyword evidence="1" id="KW-0472">Membrane</keyword>
<feature type="transmembrane region" description="Helical" evidence="1">
    <location>
        <begin position="20"/>
        <end position="40"/>
    </location>
</feature>
<proteinExistence type="predicted"/>
<organism evidence="2 3">
    <name type="scientific">Sordaria brevicollis</name>
    <dbReference type="NCBI Taxonomy" id="83679"/>
    <lineage>
        <taxon>Eukaryota</taxon>
        <taxon>Fungi</taxon>
        <taxon>Dikarya</taxon>
        <taxon>Ascomycota</taxon>
        <taxon>Pezizomycotina</taxon>
        <taxon>Sordariomycetes</taxon>
        <taxon>Sordariomycetidae</taxon>
        <taxon>Sordariales</taxon>
        <taxon>Sordariaceae</taxon>
        <taxon>Sordaria</taxon>
    </lineage>
</organism>
<evidence type="ECO:0000313" key="3">
    <source>
        <dbReference type="Proteomes" id="UP001281003"/>
    </source>
</evidence>
<name>A0AAE0PA45_SORBR</name>
<dbReference type="Proteomes" id="UP001281003">
    <property type="component" value="Unassembled WGS sequence"/>
</dbReference>
<keyword evidence="3" id="KW-1185">Reference proteome</keyword>
<reference evidence="2" key="2">
    <citation type="submission" date="2023-07" db="EMBL/GenBank/DDBJ databases">
        <authorList>
            <consortium name="Lawrence Berkeley National Laboratory"/>
            <person name="Haridas S."/>
            <person name="Hensen N."/>
            <person name="Bonometti L."/>
            <person name="Westerberg I."/>
            <person name="Brannstrom I.O."/>
            <person name="Guillou S."/>
            <person name="Cros-Aarteil S."/>
            <person name="Calhoun S."/>
            <person name="Kuo A."/>
            <person name="Mondo S."/>
            <person name="Pangilinan J."/>
            <person name="Riley R."/>
            <person name="LaButti K."/>
            <person name="Andreopoulos B."/>
            <person name="Lipzen A."/>
            <person name="Chen C."/>
            <person name="Yanf M."/>
            <person name="Daum C."/>
            <person name="Ng V."/>
            <person name="Clum A."/>
            <person name="Steindorff A."/>
            <person name="Ohm R."/>
            <person name="Martin F."/>
            <person name="Silar P."/>
            <person name="Natvig D."/>
            <person name="Lalanne C."/>
            <person name="Gautier V."/>
            <person name="Ament-velasquez S.L."/>
            <person name="Kruys A."/>
            <person name="Hutchinson M.I."/>
            <person name="Powell A.J."/>
            <person name="Barry K."/>
            <person name="Miller A.N."/>
            <person name="Grigoriev I.V."/>
            <person name="Debuchy R."/>
            <person name="Gladieux P."/>
            <person name="Thoren M.H."/>
            <person name="Johannesson H."/>
        </authorList>
    </citation>
    <scope>NUCLEOTIDE SEQUENCE</scope>
    <source>
        <strain evidence="2">FGSC 1904</strain>
    </source>
</reference>
<dbReference type="EMBL" id="JAUTDP010000009">
    <property type="protein sequence ID" value="KAK3396184.1"/>
    <property type="molecule type" value="Genomic_DNA"/>
</dbReference>
<comment type="caution">
    <text evidence="2">The sequence shown here is derived from an EMBL/GenBank/DDBJ whole genome shotgun (WGS) entry which is preliminary data.</text>
</comment>
<accession>A0AAE0PA45</accession>
<gene>
    <name evidence="2" type="ORF">B0T20DRAFT_416983</name>
</gene>